<organism evidence="5 6">
    <name type="scientific">Rotaria socialis</name>
    <dbReference type="NCBI Taxonomy" id="392032"/>
    <lineage>
        <taxon>Eukaryota</taxon>
        <taxon>Metazoa</taxon>
        <taxon>Spiralia</taxon>
        <taxon>Gnathifera</taxon>
        <taxon>Rotifera</taxon>
        <taxon>Eurotatoria</taxon>
        <taxon>Bdelloidea</taxon>
        <taxon>Philodinida</taxon>
        <taxon>Philodinidae</taxon>
        <taxon>Rotaria</taxon>
    </lineage>
</organism>
<keyword evidence="1" id="KW-0479">Metal-binding</keyword>
<sequence>DTNGVIYQNGDVWTKNNICIHCTCRDGSIVCSEEICPNLQCKANEKVIRLPNSCCAICSNRHVCRFYGNNGYQVYYEYDIWYTSACQYCTCRRHNRIVCKSIQCEHQFCLENEIQESKSDSCCVSCRKTKQCDINGHIITEGSYHHIDNCTICTCTSERQPECYSNCKQNGYVAISLPASGLHRNHTITVTDSLATIIAYSKSGTILPSSQSHSLLFQFSSSITTQSNAAVLLGIIHNSTGQISYRLILVDFDSTQNNTKNNQSLSDELRLWMPITVSTERPIRSPITLIEEDKNYDQIILILLIILLSFICFVLILIIVFLCYRRQQ</sequence>
<dbReference type="PROSITE" id="PS01208">
    <property type="entry name" value="VWFC_1"/>
    <property type="match status" value="1"/>
</dbReference>
<evidence type="ECO:0000256" key="2">
    <source>
        <dbReference type="SAM" id="Phobius"/>
    </source>
</evidence>
<feature type="non-terminal residue" evidence="5">
    <location>
        <position position="1"/>
    </location>
</feature>
<dbReference type="GO" id="GO:0005615">
    <property type="term" value="C:extracellular space"/>
    <property type="evidence" value="ECO:0007669"/>
    <property type="project" value="TreeGrafter"/>
</dbReference>
<feature type="domain" description="VWFC" evidence="3">
    <location>
        <begin position="62"/>
        <end position="127"/>
    </location>
</feature>
<name>A0A821HNE6_9BILA</name>
<dbReference type="PANTHER" id="PTHR46252:SF3">
    <property type="entry name" value="KIELIN_CHORDIN-LIKE PROTEIN"/>
    <property type="match status" value="1"/>
</dbReference>
<keyword evidence="2" id="KW-0472">Membrane</keyword>
<dbReference type="GO" id="GO:0008270">
    <property type="term" value="F:zinc ion binding"/>
    <property type="evidence" value="ECO:0007669"/>
    <property type="project" value="UniProtKB-KW"/>
</dbReference>
<dbReference type="PROSITE" id="PS50966">
    <property type="entry name" value="ZF_SWIM"/>
    <property type="match status" value="1"/>
</dbReference>
<dbReference type="PANTHER" id="PTHR46252">
    <property type="entry name" value="BRORIN FAMILY MEMBER"/>
    <property type="match status" value="1"/>
</dbReference>
<dbReference type="AlphaFoldDB" id="A0A821HNE6"/>
<dbReference type="EMBL" id="CAJOBP010033151">
    <property type="protein sequence ID" value="CAF4685169.1"/>
    <property type="molecule type" value="Genomic_DNA"/>
</dbReference>
<dbReference type="Gene3D" id="6.20.200.20">
    <property type="match status" value="1"/>
</dbReference>
<dbReference type="SUPFAM" id="SSF57603">
    <property type="entry name" value="FnI-like domain"/>
    <property type="match status" value="1"/>
</dbReference>
<dbReference type="InterPro" id="IPR001007">
    <property type="entry name" value="VWF_dom"/>
</dbReference>
<evidence type="ECO:0000259" key="3">
    <source>
        <dbReference type="PROSITE" id="PS50184"/>
    </source>
</evidence>
<keyword evidence="2" id="KW-1133">Transmembrane helix</keyword>
<evidence type="ECO:0000313" key="6">
    <source>
        <dbReference type="Proteomes" id="UP000663873"/>
    </source>
</evidence>
<reference evidence="5" key="1">
    <citation type="submission" date="2021-02" db="EMBL/GenBank/DDBJ databases">
        <authorList>
            <person name="Nowell W R."/>
        </authorList>
    </citation>
    <scope>NUCLEOTIDE SEQUENCE</scope>
</reference>
<proteinExistence type="predicted"/>
<dbReference type="Proteomes" id="UP000663873">
    <property type="component" value="Unassembled WGS sequence"/>
</dbReference>
<dbReference type="SMART" id="SM00214">
    <property type="entry name" value="VWC"/>
    <property type="match status" value="2"/>
</dbReference>
<keyword evidence="1" id="KW-0862">Zinc</keyword>
<accession>A0A821HNE6</accession>
<dbReference type="InterPro" id="IPR042979">
    <property type="entry name" value="VWC2/VWC2L"/>
</dbReference>
<dbReference type="GO" id="GO:0045202">
    <property type="term" value="C:synapse"/>
    <property type="evidence" value="ECO:0007669"/>
    <property type="project" value="UniProtKB-SubCell"/>
</dbReference>
<evidence type="ECO:0008006" key="7">
    <source>
        <dbReference type="Google" id="ProtNLM"/>
    </source>
</evidence>
<evidence type="ECO:0000259" key="4">
    <source>
        <dbReference type="PROSITE" id="PS50966"/>
    </source>
</evidence>
<protein>
    <recommendedName>
        <fullName evidence="7">VWFC domain-containing protein</fullName>
    </recommendedName>
</protein>
<evidence type="ECO:0000313" key="5">
    <source>
        <dbReference type="EMBL" id="CAF4685169.1"/>
    </source>
</evidence>
<dbReference type="GO" id="GO:0030514">
    <property type="term" value="P:negative regulation of BMP signaling pathway"/>
    <property type="evidence" value="ECO:0007669"/>
    <property type="project" value="TreeGrafter"/>
</dbReference>
<keyword evidence="6" id="KW-1185">Reference proteome</keyword>
<dbReference type="GO" id="GO:0032281">
    <property type="term" value="C:AMPA glutamate receptor complex"/>
    <property type="evidence" value="ECO:0007669"/>
    <property type="project" value="TreeGrafter"/>
</dbReference>
<feature type="transmembrane region" description="Helical" evidence="2">
    <location>
        <begin position="299"/>
        <end position="324"/>
    </location>
</feature>
<comment type="caution">
    <text evidence="5">The sequence shown here is derived from an EMBL/GenBank/DDBJ whole genome shotgun (WGS) entry which is preliminary data.</text>
</comment>
<feature type="domain" description="SWIM-type" evidence="4">
    <location>
        <begin position="72"/>
        <end position="115"/>
    </location>
</feature>
<dbReference type="Pfam" id="PF00093">
    <property type="entry name" value="VWC"/>
    <property type="match status" value="1"/>
</dbReference>
<dbReference type="PROSITE" id="PS50184">
    <property type="entry name" value="VWFC_2"/>
    <property type="match status" value="2"/>
</dbReference>
<feature type="non-terminal residue" evidence="5">
    <location>
        <position position="328"/>
    </location>
</feature>
<dbReference type="InterPro" id="IPR007527">
    <property type="entry name" value="Znf_SWIM"/>
</dbReference>
<keyword evidence="2" id="KW-0812">Transmembrane</keyword>
<gene>
    <name evidence="5" type="ORF">UJA718_LOCUS35458</name>
</gene>
<evidence type="ECO:0000256" key="1">
    <source>
        <dbReference type="PROSITE-ProRule" id="PRU00325"/>
    </source>
</evidence>
<keyword evidence="1" id="KW-0863">Zinc-finger</keyword>
<feature type="domain" description="VWFC" evidence="3">
    <location>
        <begin position="3"/>
        <end position="59"/>
    </location>
</feature>